<dbReference type="Gene3D" id="3.40.800.20">
    <property type="entry name" value="Histone deacetylase domain"/>
    <property type="match status" value="1"/>
</dbReference>
<name>A0A5B2TM19_9PROT</name>
<comment type="pathway">
    <text evidence="1">Ketone degradation; acetoin degradation.</text>
</comment>
<protein>
    <recommendedName>
        <fullName evidence="3">Acetoin utilization protein AcuC</fullName>
    </recommendedName>
</protein>
<dbReference type="GO" id="GO:0004407">
    <property type="term" value="F:histone deacetylase activity"/>
    <property type="evidence" value="ECO:0007669"/>
    <property type="project" value="TreeGrafter"/>
</dbReference>
<comment type="similarity">
    <text evidence="2">Belongs to the histone deacetylase family.</text>
</comment>
<dbReference type="OrthoDB" id="9808367at2"/>
<gene>
    <name evidence="6" type="ORF">F0Q34_04680</name>
</gene>
<dbReference type="GO" id="GO:0045150">
    <property type="term" value="P:acetoin catabolic process"/>
    <property type="evidence" value="ECO:0007669"/>
    <property type="project" value="UniProtKB-UniPathway"/>
</dbReference>
<dbReference type="Pfam" id="PF00850">
    <property type="entry name" value="Hist_deacetyl"/>
    <property type="match status" value="1"/>
</dbReference>
<comment type="caution">
    <text evidence="6">The sequence shown here is derived from an EMBL/GenBank/DDBJ whole genome shotgun (WGS) entry which is preliminary data.</text>
</comment>
<sequence>MLQPLLIGSEIYRRSTYGPKHPLAIPRVSTALDLIRALGWLDLARYRDSPRATPEQLARFHHPDYIAALIAAEAEQAVPDAVRARFHIGAHGNPVYREVFRRPATGAGGTMLAARLTAAEGGIVHVPGGGTHHGRADRASGFCYLNDAVLGLLTWLDLGLDNILYLDIDAHHGDGVQDAFHDDPRVFTLSVHEANRWPFTGALEDRAGGHARNIPVPQGLNDHEFAYLWRQAVLPVVRHLRPQAIMLQCGADALEEDPLARLSLSNNAYWEAVRSVMFQAPRLIVLGGGGYNPWSVGRCWAGIWGVLNGLRPPERLPPEAEAVLRGLTFHRAAGRNPPEHWFTTLADAPRPGPVRGEIRHLAAATLEGLPEPPAAVA</sequence>
<dbReference type="UniPathway" id="UPA00040"/>
<evidence type="ECO:0000313" key="6">
    <source>
        <dbReference type="EMBL" id="KAA2214978.1"/>
    </source>
</evidence>
<dbReference type="PRINTS" id="PR01270">
    <property type="entry name" value="HDASUPER"/>
</dbReference>
<evidence type="ECO:0000256" key="2">
    <source>
        <dbReference type="ARBA" id="ARBA00005947"/>
    </source>
</evidence>
<dbReference type="EMBL" id="VUKA01000001">
    <property type="protein sequence ID" value="KAA2214978.1"/>
    <property type="molecule type" value="Genomic_DNA"/>
</dbReference>
<dbReference type="InterPro" id="IPR000286">
    <property type="entry name" value="HDACs"/>
</dbReference>
<dbReference type="CDD" id="cd09994">
    <property type="entry name" value="HDAC_AcuC_like"/>
    <property type="match status" value="1"/>
</dbReference>
<organism evidence="6 7">
    <name type="scientific">Teichococcus oryzae</name>
    <dbReference type="NCBI Taxonomy" id="1608942"/>
    <lineage>
        <taxon>Bacteria</taxon>
        <taxon>Pseudomonadati</taxon>
        <taxon>Pseudomonadota</taxon>
        <taxon>Alphaproteobacteria</taxon>
        <taxon>Acetobacterales</taxon>
        <taxon>Roseomonadaceae</taxon>
        <taxon>Roseomonas</taxon>
    </lineage>
</organism>
<dbReference type="PANTHER" id="PTHR10625">
    <property type="entry name" value="HISTONE DEACETYLASE HDAC1-RELATED"/>
    <property type="match status" value="1"/>
</dbReference>
<dbReference type="RefSeq" id="WP_149810932.1">
    <property type="nucleotide sequence ID" value="NZ_VUKA01000001.1"/>
</dbReference>
<dbReference type="AlphaFoldDB" id="A0A5B2TM19"/>
<dbReference type="Proteomes" id="UP000322110">
    <property type="component" value="Unassembled WGS sequence"/>
</dbReference>
<proteinExistence type="inferred from homology"/>
<dbReference type="InterPro" id="IPR023801">
    <property type="entry name" value="His_deacetylse_dom"/>
</dbReference>
<evidence type="ECO:0000256" key="3">
    <source>
        <dbReference type="ARBA" id="ARBA00020218"/>
    </source>
</evidence>
<reference evidence="6 7" key="1">
    <citation type="journal article" date="2015" name="Int. J. Syst. Evol. Microbiol.">
        <title>Roseomonas oryzae sp. nov., isolated from paddy rhizosphere soil.</title>
        <authorList>
            <person name="Ramaprasad E.V."/>
            <person name="Sasikala Ch."/>
            <person name="Ramana Ch.V."/>
        </authorList>
    </citation>
    <scope>NUCLEOTIDE SEQUENCE [LARGE SCALE GENOMIC DNA]</scope>
    <source>
        <strain evidence="6 7">KCTC 42542</strain>
    </source>
</reference>
<dbReference type="GO" id="GO:0040029">
    <property type="term" value="P:epigenetic regulation of gene expression"/>
    <property type="evidence" value="ECO:0007669"/>
    <property type="project" value="TreeGrafter"/>
</dbReference>
<evidence type="ECO:0000256" key="1">
    <source>
        <dbReference type="ARBA" id="ARBA00005101"/>
    </source>
</evidence>
<accession>A0A5B2TM19</accession>
<evidence type="ECO:0000313" key="7">
    <source>
        <dbReference type="Proteomes" id="UP000322110"/>
    </source>
</evidence>
<evidence type="ECO:0000256" key="4">
    <source>
        <dbReference type="ARBA" id="ARBA00022627"/>
    </source>
</evidence>
<evidence type="ECO:0000259" key="5">
    <source>
        <dbReference type="Pfam" id="PF00850"/>
    </source>
</evidence>
<dbReference type="InterPro" id="IPR023696">
    <property type="entry name" value="Ureohydrolase_dom_sf"/>
</dbReference>
<dbReference type="InterPro" id="IPR003085">
    <property type="entry name" value="AcuC"/>
</dbReference>
<dbReference type="InterPro" id="IPR037138">
    <property type="entry name" value="His_deacetylse_dom_sf"/>
</dbReference>
<dbReference type="SUPFAM" id="SSF52768">
    <property type="entry name" value="Arginase/deacetylase"/>
    <property type="match status" value="1"/>
</dbReference>
<keyword evidence="4" id="KW-0006">Acetoin catabolism</keyword>
<feature type="domain" description="Histone deacetylase" evidence="5">
    <location>
        <begin position="21"/>
        <end position="305"/>
    </location>
</feature>
<dbReference type="PANTHER" id="PTHR10625:SF10">
    <property type="entry name" value="HISTONE DEACETYLASE HDAC1"/>
    <property type="match status" value="1"/>
</dbReference>
<keyword evidence="7" id="KW-1185">Reference proteome</keyword>